<evidence type="ECO:0000259" key="6">
    <source>
        <dbReference type="Pfam" id="PF13193"/>
    </source>
</evidence>
<dbReference type="SUPFAM" id="SSF56801">
    <property type="entry name" value="Acetyl-CoA synthetase-like"/>
    <property type="match status" value="1"/>
</dbReference>
<proteinExistence type="inferred from homology"/>
<dbReference type="GO" id="GO:0006631">
    <property type="term" value="P:fatty acid metabolic process"/>
    <property type="evidence" value="ECO:0007669"/>
    <property type="project" value="UniProtKB-KW"/>
</dbReference>
<dbReference type="InterPro" id="IPR045851">
    <property type="entry name" value="AMP-bd_C_sf"/>
</dbReference>
<evidence type="ECO:0000313" key="8">
    <source>
        <dbReference type="Proteomes" id="UP000054107"/>
    </source>
</evidence>
<organism evidence="7 8">
    <name type="scientific">Parasitella parasitica</name>
    <dbReference type="NCBI Taxonomy" id="35722"/>
    <lineage>
        <taxon>Eukaryota</taxon>
        <taxon>Fungi</taxon>
        <taxon>Fungi incertae sedis</taxon>
        <taxon>Mucoromycota</taxon>
        <taxon>Mucoromycotina</taxon>
        <taxon>Mucoromycetes</taxon>
        <taxon>Mucorales</taxon>
        <taxon>Mucorineae</taxon>
        <taxon>Mucoraceae</taxon>
        <taxon>Parasitella</taxon>
    </lineage>
</organism>
<dbReference type="FunFam" id="3.30.300.30:FF:000008">
    <property type="entry name" value="2,3-dihydroxybenzoate-AMP ligase"/>
    <property type="match status" value="1"/>
</dbReference>
<dbReference type="InterPro" id="IPR042099">
    <property type="entry name" value="ANL_N_sf"/>
</dbReference>
<evidence type="ECO:0000256" key="2">
    <source>
        <dbReference type="ARBA" id="ARBA00022598"/>
    </source>
</evidence>
<dbReference type="InterPro" id="IPR025110">
    <property type="entry name" value="AMP-bd_C"/>
</dbReference>
<comment type="similarity">
    <text evidence="1">Belongs to the ATP-dependent AMP-binding enzyme family.</text>
</comment>
<name>A0A0B7MZL2_9FUNG</name>
<reference evidence="7 8" key="1">
    <citation type="submission" date="2014-09" db="EMBL/GenBank/DDBJ databases">
        <authorList>
            <person name="Ellenberger Sabrina"/>
        </authorList>
    </citation>
    <scope>NUCLEOTIDE SEQUENCE [LARGE SCALE GENOMIC DNA]</scope>
    <source>
        <strain evidence="7 8">CBS 412.66</strain>
    </source>
</reference>
<keyword evidence="3" id="KW-0276">Fatty acid metabolism</keyword>
<feature type="domain" description="AMP-dependent synthetase/ligase" evidence="5">
    <location>
        <begin position="227"/>
        <end position="389"/>
    </location>
</feature>
<evidence type="ECO:0000256" key="4">
    <source>
        <dbReference type="ARBA" id="ARBA00023098"/>
    </source>
</evidence>
<evidence type="ECO:0000313" key="7">
    <source>
        <dbReference type="EMBL" id="CEP10582.1"/>
    </source>
</evidence>
<evidence type="ECO:0008006" key="9">
    <source>
        <dbReference type="Google" id="ProtNLM"/>
    </source>
</evidence>
<dbReference type="Gene3D" id="3.40.50.12780">
    <property type="entry name" value="N-terminal domain of ligase-like"/>
    <property type="match status" value="2"/>
</dbReference>
<dbReference type="EMBL" id="LN724412">
    <property type="protein sequence ID" value="CEP10582.1"/>
    <property type="molecule type" value="Genomic_DNA"/>
</dbReference>
<feature type="domain" description="AMP-binding enzyme C-terminal" evidence="6">
    <location>
        <begin position="439"/>
        <end position="514"/>
    </location>
</feature>
<dbReference type="AlphaFoldDB" id="A0A0B7MZL2"/>
<protein>
    <recommendedName>
        <fullName evidence="9">AMP-dependent synthetase/ligase domain-containing protein</fullName>
    </recommendedName>
</protein>
<dbReference type="STRING" id="35722.A0A0B7MZL2"/>
<dbReference type="Proteomes" id="UP000054107">
    <property type="component" value="Unassembled WGS sequence"/>
</dbReference>
<dbReference type="PROSITE" id="PS00455">
    <property type="entry name" value="AMP_BINDING"/>
    <property type="match status" value="1"/>
</dbReference>
<evidence type="ECO:0000256" key="1">
    <source>
        <dbReference type="ARBA" id="ARBA00006432"/>
    </source>
</evidence>
<dbReference type="Pfam" id="PF00501">
    <property type="entry name" value="AMP-binding"/>
    <property type="match status" value="2"/>
</dbReference>
<sequence>MSAPSNTAKQRLENIKHHLNPNVNPHFESLRIQRRQDQVPYISKLDPLSFLLRSAMVYAHKTAIIHRQKSFTYLQLAERVKILANILIDAYQVKPGDRVGILCQNIPAFTEAQYAIPAIGAISVPMNTRLAAKEIEYIADHSGVSVMFVQTELMDRLTDQTKTTANIRFIEVADSDDTSQDPYEASLKKRSNDCRLGWNDFPTAVDENEVISINYTSGSTGKPKGWGFPWAIVAVGGTQIMLNKLDYTLIWKLLKEHGVTHYNGAPTVQNEICNHEDAVRLEHSVNAYSGGSALSSTLIQRMKDLNLKPTQVYGLTETYGPAVLTYDHYTLSQYNEEEQAKLLARPGFNIVTSDEIRVLNIETSVDVKPNGKEVGEICFTGNLVMKGYYRNPKETTKAFRNGVYWTGDLAVRHPDGSIEIVDRSKDVIVSGGENISSIEVESVIVQLDQVSECAIVAGPDDKWGERPIAFVVIKKNRTLDESTVINHCRNSLAGFKCPTKVVFAKEIPKTSTGKT</sequence>
<keyword evidence="8" id="KW-1185">Reference proteome</keyword>
<dbReference type="Pfam" id="PF13193">
    <property type="entry name" value="AMP-binding_C"/>
    <property type="match status" value="1"/>
</dbReference>
<evidence type="ECO:0000256" key="3">
    <source>
        <dbReference type="ARBA" id="ARBA00022832"/>
    </source>
</evidence>
<gene>
    <name evidence="7" type="primary">PARPA_04298.1 scaffold 12477</name>
</gene>
<dbReference type="PANTHER" id="PTHR43859:SF4">
    <property type="entry name" value="BUTANOATE--COA LIGASE AAE1-RELATED"/>
    <property type="match status" value="1"/>
</dbReference>
<feature type="domain" description="AMP-dependent synthetase/ligase" evidence="5">
    <location>
        <begin position="53"/>
        <end position="225"/>
    </location>
</feature>
<keyword evidence="4" id="KW-0443">Lipid metabolism</keyword>
<dbReference type="OrthoDB" id="10253115at2759"/>
<dbReference type="InterPro" id="IPR020845">
    <property type="entry name" value="AMP-binding_CS"/>
</dbReference>
<keyword evidence="2" id="KW-0436">Ligase</keyword>
<evidence type="ECO:0000259" key="5">
    <source>
        <dbReference type="Pfam" id="PF00501"/>
    </source>
</evidence>
<dbReference type="GO" id="GO:0016874">
    <property type="term" value="F:ligase activity"/>
    <property type="evidence" value="ECO:0007669"/>
    <property type="project" value="UniProtKB-KW"/>
</dbReference>
<accession>A0A0B7MZL2</accession>
<dbReference type="Gene3D" id="3.30.300.30">
    <property type="match status" value="1"/>
</dbReference>
<dbReference type="PANTHER" id="PTHR43859">
    <property type="entry name" value="ACYL-ACTIVATING ENZYME"/>
    <property type="match status" value="1"/>
</dbReference>
<dbReference type="InterPro" id="IPR000873">
    <property type="entry name" value="AMP-dep_synth/lig_dom"/>
</dbReference>